<keyword evidence="3" id="KW-1283">Bacterial microcompartment</keyword>
<comment type="subcellular location">
    <subcellularLocation>
        <location evidence="2">Carboxysome</location>
    </subcellularLocation>
</comment>
<dbReference type="InterPro" id="IPR037233">
    <property type="entry name" value="CcmK-like_sf"/>
</dbReference>
<dbReference type="CDD" id="cd07045">
    <property type="entry name" value="BMC_CcmK_like"/>
    <property type="match status" value="1"/>
</dbReference>
<dbReference type="SMART" id="SM00877">
    <property type="entry name" value="BMC"/>
    <property type="match status" value="1"/>
</dbReference>
<keyword evidence="1" id="KW-0120">Carbon dioxide fixation</keyword>
<dbReference type="EMBL" id="JBHZOL010000075">
    <property type="protein sequence ID" value="MFE4107033.1"/>
    <property type="molecule type" value="Genomic_DNA"/>
</dbReference>
<evidence type="ECO:0000256" key="3">
    <source>
        <dbReference type="ARBA" id="ARBA00024446"/>
    </source>
</evidence>
<evidence type="ECO:0000259" key="6">
    <source>
        <dbReference type="PROSITE" id="PS51930"/>
    </source>
</evidence>
<dbReference type="Pfam" id="PF00936">
    <property type="entry name" value="BMC"/>
    <property type="match status" value="1"/>
</dbReference>
<feature type="domain" description="BMC" evidence="6">
    <location>
        <begin position="4"/>
        <end position="88"/>
    </location>
</feature>
<dbReference type="InterPro" id="IPR050575">
    <property type="entry name" value="BMC_shell"/>
</dbReference>
<dbReference type="PANTHER" id="PTHR33941:SF11">
    <property type="entry name" value="BACTERIAL MICROCOMPARTMENT SHELL PROTEIN PDUJ"/>
    <property type="match status" value="1"/>
</dbReference>
<protein>
    <submittedName>
        <fullName evidence="7">BMC domain-containing protein</fullName>
    </submittedName>
</protein>
<name>A0ABW6IFR6_9CYAN</name>
<evidence type="ECO:0000256" key="2">
    <source>
        <dbReference type="ARBA" id="ARBA00023587"/>
    </source>
</evidence>
<accession>A0ABW6IFR6</accession>
<dbReference type="Proteomes" id="UP001600165">
    <property type="component" value="Unassembled WGS sequence"/>
</dbReference>
<feature type="region of interest" description="Disordered" evidence="5">
    <location>
        <begin position="76"/>
        <end position="110"/>
    </location>
</feature>
<dbReference type="PROSITE" id="PS51930">
    <property type="entry name" value="BMC_2"/>
    <property type="match status" value="1"/>
</dbReference>
<dbReference type="SUPFAM" id="SSF143414">
    <property type="entry name" value="CcmK-like"/>
    <property type="match status" value="1"/>
</dbReference>
<evidence type="ECO:0000313" key="8">
    <source>
        <dbReference type="Proteomes" id="UP001600165"/>
    </source>
</evidence>
<dbReference type="RefSeq" id="WP_377965353.1">
    <property type="nucleotide sequence ID" value="NZ_JBHZOL010000075.1"/>
</dbReference>
<dbReference type="InterPro" id="IPR000249">
    <property type="entry name" value="BMC_dom"/>
</dbReference>
<dbReference type="InterPro" id="IPR044872">
    <property type="entry name" value="CcmK/CsoS1_BMC"/>
</dbReference>
<sequence length="110" mass="11469">MLITLGMIEVFGLSTAIKVADSMCKSGQVQLVQFANAEAGLISVVVQGRIADVQAAVAAGLATAQQANAIASHRVITSTQPNHLPRSPETMPLYPNSPNPPADAPETYLD</sequence>
<evidence type="ECO:0000256" key="1">
    <source>
        <dbReference type="ARBA" id="ARBA00023300"/>
    </source>
</evidence>
<dbReference type="PANTHER" id="PTHR33941">
    <property type="entry name" value="PROPANEDIOL UTILIZATION PROTEIN PDUA"/>
    <property type="match status" value="1"/>
</dbReference>
<keyword evidence="8" id="KW-1185">Reference proteome</keyword>
<evidence type="ECO:0000313" key="7">
    <source>
        <dbReference type="EMBL" id="MFE4107033.1"/>
    </source>
</evidence>
<proteinExistence type="inferred from homology"/>
<comment type="similarity">
    <text evidence="4">Belongs to the bacterial microcompartments protein family.</text>
</comment>
<dbReference type="Gene3D" id="3.30.70.1710">
    <property type="match status" value="1"/>
</dbReference>
<comment type="caution">
    <text evidence="7">The sequence shown here is derived from an EMBL/GenBank/DDBJ whole genome shotgun (WGS) entry which is preliminary data.</text>
</comment>
<organism evidence="7 8">
    <name type="scientific">Almyronema epifaneia S1</name>
    <dbReference type="NCBI Taxonomy" id="2991925"/>
    <lineage>
        <taxon>Bacteria</taxon>
        <taxon>Bacillati</taxon>
        <taxon>Cyanobacteriota</taxon>
        <taxon>Cyanophyceae</taxon>
        <taxon>Nodosilineales</taxon>
        <taxon>Nodosilineaceae</taxon>
        <taxon>Almyronema</taxon>
        <taxon>Almyronema epifaneia</taxon>
    </lineage>
</organism>
<gene>
    <name evidence="7" type="ORF">ACFVKH_12130</name>
</gene>
<reference evidence="7 8" key="1">
    <citation type="submission" date="2024-10" db="EMBL/GenBank/DDBJ databases">
        <authorList>
            <person name="Ratan Roy A."/>
            <person name="Morales Sandoval P.H."/>
            <person name="De Los Santos Villalobos S."/>
            <person name="Chakraborty S."/>
            <person name="Mukherjee J."/>
        </authorList>
    </citation>
    <scope>NUCLEOTIDE SEQUENCE [LARGE SCALE GENOMIC DNA]</scope>
    <source>
        <strain evidence="7 8">S1</strain>
    </source>
</reference>
<evidence type="ECO:0000256" key="5">
    <source>
        <dbReference type="SAM" id="MobiDB-lite"/>
    </source>
</evidence>
<evidence type="ECO:0000256" key="4">
    <source>
        <dbReference type="PROSITE-ProRule" id="PRU01278"/>
    </source>
</evidence>